<dbReference type="EMBL" id="JADEXG010000008">
    <property type="protein sequence ID" value="MBE9076743.1"/>
    <property type="molecule type" value="Genomic_DNA"/>
</dbReference>
<dbReference type="Gene3D" id="3.30.9.10">
    <property type="entry name" value="D-Amino Acid Oxidase, subunit A, domain 2"/>
    <property type="match status" value="1"/>
</dbReference>
<dbReference type="GO" id="GO:0047545">
    <property type="term" value="F:(S)-2-hydroxyglutarate dehydrogenase activity"/>
    <property type="evidence" value="ECO:0007669"/>
    <property type="project" value="TreeGrafter"/>
</dbReference>
<dbReference type="InterPro" id="IPR036188">
    <property type="entry name" value="FAD/NAD-bd_sf"/>
</dbReference>
<comment type="pathway">
    <text evidence="3">Carbohydrate metabolism; tricarboxylic acid cycle; oxaloacetate from (S)-malate (quinone route): step 1/1.</text>
</comment>
<dbReference type="EC" id="1.1.5.4" evidence="4"/>
<accession>A0A8J7AU80</accession>
<keyword evidence="7" id="KW-0274">FAD</keyword>
<dbReference type="RefSeq" id="WP_193905395.1">
    <property type="nucleotide sequence ID" value="NZ_JADEXG010000008.1"/>
</dbReference>
<dbReference type="Pfam" id="PF06039">
    <property type="entry name" value="Mqo"/>
    <property type="match status" value="1"/>
</dbReference>
<comment type="cofactor">
    <cofactor evidence="2">
        <name>FAD</name>
        <dbReference type="ChEBI" id="CHEBI:57692"/>
    </cofactor>
</comment>
<evidence type="ECO:0000256" key="7">
    <source>
        <dbReference type="ARBA" id="ARBA00022827"/>
    </source>
</evidence>
<evidence type="ECO:0000256" key="5">
    <source>
        <dbReference type="ARBA" id="ARBA00022532"/>
    </source>
</evidence>
<organism evidence="11 12">
    <name type="scientific">Vasconcelosia minhoensis LEGE 07310</name>
    <dbReference type="NCBI Taxonomy" id="915328"/>
    <lineage>
        <taxon>Bacteria</taxon>
        <taxon>Bacillati</taxon>
        <taxon>Cyanobacteriota</taxon>
        <taxon>Cyanophyceae</taxon>
        <taxon>Nodosilineales</taxon>
        <taxon>Cymatolegaceae</taxon>
        <taxon>Vasconcelosia</taxon>
        <taxon>Vasconcelosia minhoensis</taxon>
    </lineage>
</organism>
<keyword evidence="8" id="KW-0560">Oxidoreductase</keyword>
<evidence type="ECO:0000256" key="1">
    <source>
        <dbReference type="ARBA" id="ARBA00001139"/>
    </source>
</evidence>
<evidence type="ECO:0000256" key="6">
    <source>
        <dbReference type="ARBA" id="ARBA00022630"/>
    </source>
</evidence>
<dbReference type="AlphaFoldDB" id="A0A8J7AU80"/>
<evidence type="ECO:0000256" key="9">
    <source>
        <dbReference type="ARBA" id="ARBA00030660"/>
    </source>
</evidence>
<dbReference type="PANTHER" id="PTHR43104:SF2">
    <property type="entry name" value="L-2-HYDROXYGLUTARATE DEHYDROGENASE, MITOCHONDRIAL"/>
    <property type="match status" value="1"/>
</dbReference>
<evidence type="ECO:0000256" key="8">
    <source>
        <dbReference type="ARBA" id="ARBA00023002"/>
    </source>
</evidence>
<dbReference type="SUPFAM" id="SSF51905">
    <property type="entry name" value="FAD/NAD(P)-binding domain"/>
    <property type="match status" value="1"/>
</dbReference>
<keyword evidence="6" id="KW-0285">Flavoprotein</keyword>
<protein>
    <recommendedName>
        <fullName evidence="4">malate dehydrogenase (quinone)</fullName>
        <ecNumber evidence="4">1.1.5.4</ecNumber>
    </recommendedName>
    <alternativeName>
        <fullName evidence="10">MQO</fullName>
    </alternativeName>
    <alternativeName>
        <fullName evidence="9">Malate dehydrogenase [quinone]</fullName>
    </alternativeName>
</protein>
<sequence length="453" mass="50416">MTSDSSHPSAPYDVVIVGAGICGTALLYSLSRYTNVQKIALLEKYEAPALVNSHVTGNSQTLHFGDIETNYTLDKAKKVSRAANLVKHYLLQADPQHQIYTKYHKLVLAVGSEQVSHLQERYQTFKSLFPQLRLLDRAEIDRLEPSLLAGRDSDEAVTALFTEEGYTVDYQQLADSFLEKSLQDSAAEKEIDAKFGVNVRQIRRVDGLYQVQTEQATFVAKTVAVMAGAHSLLLAKSLGYGQDYALLSVAGSFYFAPAKLNGKVYTMQMKKLPFAAIHGDPEVHDASQTRFGPTAKVLPMLERHRYSSILPYFKTAGLSLAAFQSFFNILSDWDILKYILRNFIYDIPVVGKRLFIQEARKIVPSLKLSELSYARGYGGIRPQIVNLKTRQLELGEAKIVGDDILFGITPSPGASTCLKNAEEDTARIISFLGGDYRFDRDRFLADLGCESLV</sequence>
<dbReference type="UniPathway" id="UPA00223">
    <property type="reaction ID" value="UER01008"/>
</dbReference>
<comment type="caution">
    <text evidence="11">The sequence shown here is derived from an EMBL/GenBank/DDBJ whole genome shotgun (WGS) entry which is preliminary data.</text>
</comment>
<evidence type="ECO:0000256" key="3">
    <source>
        <dbReference type="ARBA" id="ARBA00005012"/>
    </source>
</evidence>
<keyword evidence="5" id="KW-0816">Tricarboxylic acid cycle</keyword>
<evidence type="ECO:0000256" key="2">
    <source>
        <dbReference type="ARBA" id="ARBA00001974"/>
    </source>
</evidence>
<dbReference type="Proteomes" id="UP000636505">
    <property type="component" value="Unassembled WGS sequence"/>
</dbReference>
<comment type="catalytic activity">
    <reaction evidence="1">
        <text>(S)-malate + a quinone = a quinol + oxaloacetate</text>
        <dbReference type="Rhea" id="RHEA:46012"/>
        <dbReference type="ChEBI" id="CHEBI:15589"/>
        <dbReference type="ChEBI" id="CHEBI:16452"/>
        <dbReference type="ChEBI" id="CHEBI:24646"/>
        <dbReference type="ChEBI" id="CHEBI:132124"/>
        <dbReference type="EC" id="1.1.5.4"/>
    </reaction>
</comment>
<dbReference type="GO" id="GO:0005737">
    <property type="term" value="C:cytoplasm"/>
    <property type="evidence" value="ECO:0007669"/>
    <property type="project" value="TreeGrafter"/>
</dbReference>
<evidence type="ECO:0000256" key="10">
    <source>
        <dbReference type="ARBA" id="ARBA00031550"/>
    </source>
</evidence>
<evidence type="ECO:0000313" key="11">
    <source>
        <dbReference type="EMBL" id="MBE9076743.1"/>
    </source>
</evidence>
<dbReference type="InterPro" id="IPR006231">
    <property type="entry name" value="MQO"/>
</dbReference>
<dbReference type="Gene3D" id="3.50.50.60">
    <property type="entry name" value="FAD/NAD(P)-binding domain"/>
    <property type="match status" value="1"/>
</dbReference>
<evidence type="ECO:0000313" key="12">
    <source>
        <dbReference type="Proteomes" id="UP000636505"/>
    </source>
</evidence>
<proteinExistence type="predicted"/>
<dbReference type="GO" id="GO:0006099">
    <property type="term" value="P:tricarboxylic acid cycle"/>
    <property type="evidence" value="ECO:0007669"/>
    <property type="project" value="UniProtKB-UniPathway"/>
</dbReference>
<name>A0A8J7AU80_9CYAN</name>
<gene>
    <name evidence="11" type="ORF">IQ241_05430</name>
</gene>
<keyword evidence="12" id="KW-1185">Reference proteome</keyword>
<dbReference type="PANTHER" id="PTHR43104">
    <property type="entry name" value="L-2-HYDROXYGLUTARATE DEHYDROGENASE, MITOCHONDRIAL"/>
    <property type="match status" value="1"/>
</dbReference>
<dbReference type="GO" id="GO:0008924">
    <property type="term" value="F:L-malate dehydrogenase (quinone) activity"/>
    <property type="evidence" value="ECO:0007669"/>
    <property type="project" value="UniProtKB-EC"/>
</dbReference>
<reference evidence="11" key="1">
    <citation type="submission" date="2020-10" db="EMBL/GenBank/DDBJ databases">
        <authorList>
            <person name="Castelo-Branco R."/>
            <person name="Eusebio N."/>
            <person name="Adriana R."/>
            <person name="Vieira A."/>
            <person name="Brugerolle De Fraissinette N."/>
            <person name="Rezende De Castro R."/>
            <person name="Schneider M.P."/>
            <person name="Vasconcelos V."/>
            <person name="Leao P.N."/>
        </authorList>
    </citation>
    <scope>NUCLEOTIDE SEQUENCE</scope>
    <source>
        <strain evidence="11">LEGE 07310</strain>
    </source>
</reference>
<evidence type="ECO:0000256" key="4">
    <source>
        <dbReference type="ARBA" id="ARBA00013026"/>
    </source>
</evidence>